<evidence type="ECO:0000313" key="2">
    <source>
        <dbReference type="Proteomes" id="UP000309997"/>
    </source>
</evidence>
<protein>
    <submittedName>
        <fullName evidence="1">Uncharacterized protein</fullName>
    </submittedName>
</protein>
<proteinExistence type="predicted"/>
<sequence>MISIFSLCVWSSSRGKKFAFNGRGVAIKKAEVPCSTTKNQFSFCIFYTLECPKETRIIARQDFGGRHSMEQQIGALESAES</sequence>
<reference evidence="1 2" key="1">
    <citation type="journal article" date="2024" name="Plant Biotechnol. J.">
        <title>Genome and CRISPR/Cas9 system of a widespread forest tree (Populus alba) in the world.</title>
        <authorList>
            <person name="Liu Y.J."/>
            <person name="Jiang P.F."/>
            <person name="Han X.M."/>
            <person name="Li X.Y."/>
            <person name="Wang H.M."/>
            <person name="Wang Y.J."/>
            <person name="Wang X.X."/>
            <person name="Zeng Q.Y."/>
        </authorList>
    </citation>
    <scope>NUCLEOTIDE SEQUENCE [LARGE SCALE GENOMIC DNA]</scope>
    <source>
        <strain evidence="2">cv. PAL-ZL1</strain>
    </source>
</reference>
<name>A0ACC4AQ20_POPAL</name>
<comment type="caution">
    <text evidence="1">The sequence shown here is derived from an EMBL/GenBank/DDBJ whole genome shotgun (WGS) entry which is preliminary data.</text>
</comment>
<dbReference type="EMBL" id="RCHU02000017">
    <property type="protein sequence ID" value="KAL3568250.1"/>
    <property type="molecule type" value="Genomic_DNA"/>
</dbReference>
<keyword evidence="2" id="KW-1185">Reference proteome</keyword>
<evidence type="ECO:0000313" key="1">
    <source>
        <dbReference type="EMBL" id="KAL3568250.1"/>
    </source>
</evidence>
<gene>
    <name evidence="1" type="ORF">D5086_030901</name>
</gene>
<accession>A0ACC4AQ20</accession>
<dbReference type="Proteomes" id="UP000309997">
    <property type="component" value="Unassembled WGS sequence"/>
</dbReference>
<organism evidence="1 2">
    <name type="scientific">Populus alba</name>
    <name type="common">White poplar</name>
    <dbReference type="NCBI Taxonomy" id="43335"/>
    <lineage>
        <taxon>Eukaryota</taxon>
        <taxon>Viridiplantae</taxon>
        <taxon>Streptophyta</taxon>
        <taxon>Embryophyta</taxon>
        <taxon>Tracheophyta</taxon>
        <taxon>Spermatophyta</taxon>
        <taxon>Magnoliopsida</taxon>
        <taxon>eudicotyledons</taxon>
        <taxon>Gunneridae</taxon>
        <taxon>Pentapetalae</taxon>
        <taxon>rosids</taxon>
        <taxon>fabids</taxon>
        <taxon>Malpighiales</taxon>
        <taxon>Salicaceae</taxon>
        <taxon>Saliceae</taxon>
        <taxon>Populus</taxon>
    </lineage>
</organism>